<gene>
    <name evidence="7" type="ORF">ACFPOF_21880</name>
</gene>
<evidence type="ECO:0000256" key="4">
    <source>
        <dbReference type="ARBA" id="ARBA00023163"/>
    </source>
</evidence>
<dbReference type="Pfam" id="PF00356">
    <property type="entry name" value="LacI"/>
    <property type="match status" value="1"/>
</dbReference>
<accession>A0ABW0HZW2</accession>
<evidence type="ECO:0000256" key="3">
    <source>
        <dbReference type="ARBA" id="ARBA00023125"/>
    </source>
</evidence>
<keyword evidence="3 7" id="KW-0238">DNA-binding</keyword>
<evidence type="ECO:0000256" key="2">
    <source>
        <dbReference type="ARBA" id="ARBA00023015"/>
    </source>
</evidence>
<keyword evidence="4" id="KW-0804">Transcription</keyword>
<proteinExistence type="predicted"/>
<name>A0ABW0HZW2_9BACL</name>
<dbReference type="CDD" id="cd01392">
    <property type="entry name" value="HTH_LacI"/>
    <property type="match status" value="1"/>
</dbReference>
<dbReference type="InterPro" id="IPR000843">
    <property type="entry name" value="HTH_LacI"/>
</dbReference>
<evidence type="ECO:0000313" key="7">
    <source>
        <dbReference type="EMBL" id="MFC5405402.1"/>
    </source>
</evidence>
<keyword evidence="8" id="KW-1185">Reference proteome</keyword>
<dbReference type="InterPro" id="IPR010982">
    <property type="entry name" value="Lambda_DNA-bd_dom_sf"/>
</dbReference>
<protein>
    <submittedName>
        <fullName evidence="7">LacI family DNA-binding transcriptional regulator</fullName>
    </submittedName>
</protein>
<feature type="compositionally biased region" description="Basic and acidic residues" evidence="5">
    <location>
        <begin position="312"/>
        <end position="321"/>
    </location>
</feature>
<dbReference type="PANTHER" id="PTHR30146:SF148">
    <property type="entry name" value="HTH-TYPE TRANSCRIPTIONAL REPRESSOR PURR-RELATED"/>
    <property type="match status" value="1"/>
</dbReference>
<dbReference type="SMART" id="SM00354">
    <property type="entry name" value="HTH_LACI"/>
    <property type="match status" value="1"/>
</dbReference>
<dbReference type="GO" id="GO:0003677">
    <property type="term" value="F:DNA binding"/>
    <property type="evidence" value="ECO:0007669"/>
    <property type="project" value="UniProtKB-KW"/>
</dbReference>
<evidence type="ECO:0000259" key="6">
    <source>
        <dbReference type="PROSITE" id="PS50932"/>
    </source>
</evidence>
<dbReference type="Pfam" id="PF00532">
    <property type="entry name" value="Peripla_BP_1"/>
    <property type="match status" value="1"/>
</dbReference>
<feature type="compositionally biased region" description="Polar residues" evidence="5">
    <location>
        <begin position="326"/>
        <end position="336"/>
    </location>
</feature>
<dbReference type="InterPro" id="IPR001761">
    <property type="entry name" value="Peripla_BP/Lac1_sug-bd_dom"/>
</dbReference>
<dbReference type="Gene3D" id="1.10.260.40">
    <property type="entry name" value="lambda repressor-like DNA-binding domains"/>
    <property type="match status" value="1"/>
</dbReference>
<comment type="caution">
    <text evidence="7">The sequence shown here is derived from an EMBL/GenBank/DDBJ whole genome shotgun (WGS) entry which is preliminary data.</text>
</comment>
<dbReference type="SUPFAM" id="SSF53822">
    <property type="entry name" value="Periplasmic binding protein-like I"/>
    <property type="match status" value="1"/>
</dbReference>
<evidence type="ECO:0000256" key="1">
    <source>
        <dbReference type="ARBA" id="ARBA00022491"/>
    </source>
</evidence>
<dbReference type="PROSITE" id="PS50932">
    <property type="entry name" value="HTH_LACI_2"/>
    <property type="match status" value="1"/>
</dbReference>
<dbReference type="SUPFAM" id="SSF47413">
    <property type="entry name" value="lambda repressor-like DNA-binding domains"/>
    <property type="match status" value="1"/>
</dbReference>
<evidence type="ECO:0000256" key="5">
    <source>
        <dbReference type="SAM" id="MobiDB-lite"/>
    </source>
</evidence>
<dbReference type="Gene3D" id="3.40.50.2300">
    <property type="match status" value="2"/>
</dbReference>
<dbReference type="EMBL" id="JBHSMI010000029">
    <property type="protein sequence ID" value="MFC5405402.1"/>
    <property type="molecule type" value="Genomic_DNA"/>
</dbReference>
<feature type="domain" description="HTH lacI-type" evidence="6">
    <location>
        <begin position="1"/>
        <end position="57"/>
    </location>
</feature>
<sequence length="336" mass="37360">MTIQLKDIAKYLNVSVSSVSKTINGTGRVGKETRERIMKAIEELGYQPNEVARSLKRKSANSLGVIVSDLSNPFYSKVIKGIESVASRNDHHVIVCNSNEDAHKEEEYVKLLMQNRVSGLIIASVGGNPKALKPYIRSGIPFVFIDNEPRIDEQYNLVTIDNIKASYELTQHLLDQGHRHLAIITGPLDQSTALERKLGFEKCLSDNGVTMSEQWVGSGEFKQASGYAIMKDWLKRDQLPTALFAANDFLLYGATKALYERGLRIPDDMAVACFDADDETGLIRPRLTSVVQPAYDIGAAAAEMIMRRKQEGAPRQAERIVLESSFRPNESSLKGR</sequence>
<dbReference type="InterPro" id="IPR028082">
    <property type="entry name" value="Peripla_BP_I"/>
</dbReference>
<organism evidence="7 8">
    <name type="scientific">Cohnella soli</name>
    <dbReference type="NCBI Taxonomy" id="425005"/>
    <lineage>
        <taxon>Bacteria</taxon>
        <taxon>Bacillati</taxon>
        <taxon>Bacillota</taxon>
        <taxon>Bacilli</taxon>
        <taxon>Bacillales</taxon>
        <taxon>Paenibacillaceae</taxon>
        <taxon>Cohnella</taxon>
    </lineage>
</organism>
<dbReference type="CDD" id="cd06267">
    <property type="entry name" value="PBP1_LacI_sugar_binding-like"/>
    <property type="match status" value="1"/>
</dbReference>
<keyword evidence="1" id="KW-0678">Repressor</keyword>
<feature type="region of interest" description="Disordered" evidence="5">
    <location>
        <begin position="312"/>
        <end position="336"/>
    </location>
</feature>
<dbReference type="Proteomes" id="UP001596113">
    <property type="component" value="Unassembled WGS sequence"/>
</dbReference>
<dbReference type="PANTHER" id="PTHR30146">
    <property type="entry name" value="LACI-RELATED TRANSCRIPTIONAL REPRESSOR"/>
    <property type="match status" value="1"/>
</dbReference>
<dbReference type="RefSeq" id="WP_378136607.1">
    <property type="nucleotide sequence ID" value="NZ_JBHSMI010000029.1"/>
</dbReference>
<evidence type="ECO:0000313" key="8">
    <source>
        <dbReference type="Proteomes" id="UP001596113"/>
    </source>
</evidence>
<keyword evidence="2" id="KW-0805">Transcription regulation</keyword>
<reference evidence="8" key="1">
    <citation type="journal article" date="2019" name="Int. J. Syst. Evol. Microbiol.">
        <title>The Global Catalogue of Microorganisms (GCM) 10K type strain sequencing project: providing services to taxonomists for standard genome sequencing and annotation.</title>
        <authorList>
            <consortium name="The Broad Institute Genomics Platform"/>
            <consortium name="The Broad Institute Genome Sequencing Center for Infectious Disease"/>
            <person name="Wu L."/>
            <person name="Ma J."/>
        </authorList>
    </citation>
    <scope>NUCLEOTIDE SEQUENCE [LARGE SCALE GENOMIC DNA]</scope>
    <source>
        <strain evidence="8">CGMCC 1.18575</strain>
    </source>
</reference>